<protein>
    <submittedName>
        <fullName evidence="3">Uncharacterized protein</fullName>
    </submittedName>
</protein>
<feature type="chain" id="PRO_5028969128" evidence="2">
    <location>
        <begin position="21"/>
        <end position="479"/>
    </location>
</feature>
<dbReference type="EMBL" id="LR877160">
    <property type="protein sequence ID" value="CAD2220133.1"/>
    <property type="molecule type" value="Genomic_DNA"/>
</dbReference>
<sequence>MCSVLLVVSLLLWFCTAALSLDEWLLCDSLPDTAQMDMALRRKEYLSQRDARGMRVEPRVTPDQYHTLRPSGEEWATAETGMNGSLFGASNNNNRRPLRRPRQSAASPACLKRTEELDEFLQRTVDTGRQQLQNRDTNRNPTDYTGGFLPTDPAGVRVKYVRLGTAGASDTAEGAAANVEAVFASLRITRPEEGVALVREWFSQKCRTFLLEVEECDRWFTGRGCTHMTCANPLSQPVEGAVAAAPAPSTNWGPPAAPPPRKEDLLKMEKEHTKQMTNRQTALDITVHVDQRLSLEPPLAVENSFPILGQMDLTLVRPYVLSRLRRFAQTPSLSSYVAGGGERSVWTEAQYPCDAYILVHFLLSRIPGIGSHVVFGLQTAGQHEDLRLHVGSTTTPYFHVRYEQKVFPTHNNNNSLFEAVLLFAAAVRVYYAGRIETSHSGALDLRLEGLQEILEQCSAAPVQPQASRGRTTHGLFNIL</sequence>
<organism evidence="3 4">
    <name type="scientific">Angomonas deanei</name>
    <dbReference type="NCBI Taxonomy" id="59799"/>
    <lineage>
        <taxon>Eukaryota</taxon>
        <taxon>Discoba</taxon>
        <taxon>Euglenozoa</taxon>
        <taxon>Kinetoplastea</taxon>
        <taxon>Metakinetoplastina</taxon>
        <taxon>Trypanosomatida</taxon>
        <taxon>Trypanosomatidae</taxon>
        <taxon>Strigomonadinae</taxon>
        <taxon>Angomonas</taxon>
    </lineage>
</organism>
<keyword evidence="4" id="KW-1185">Reference proteome</keyword>
<dbReference type="Proteomes" id="UP000515908">
    <property type="component" value="Chromosome 16"/>
</dbReference>
<feature type="signal peptide" evidence="2">
    <location>
        <begin position="1"/>
        <end position="20"/>
    </location>
</feature>
<dbReference type="PANTHER" id="PTHR21780:SF0">
    <property type="entry name" value="TRANSMEMBRANE PROTEIN 209"/>
    <property type="match status" value="1"/>
</dbReference>
<dbReference type="AlphaFoldDB" id="A0A7G2CNF9"/>
<gene>
    <name evidence="3" type="ORF">ADEAN_000764800</name>
</gene>
<dbReference type="PANTHER" id="PTHR21780">
    <property type="entry name" value="TRANSMEMBRANE PROTEIN 209"/>
    <property type="match status" value="1"/>
</dbReference>
<keyword evidence="2" id="KW-0732">Signal</keyword>
<dbReference type="VEuPathDB" id="TriTrypDB:ADEAN_000764800"/>
<dbReference type="InterPro" id="IPR019176">
    <property type="entry name" value="Cytochrome_B561-rel"/>
</dbReference>
<reference evidence="3 4" key="1">
    <citation type="submission" date="2020-08" db="EMBL/GenBank/DDBJ databases">
        <authorList>
            <person name="Newling K."/>
            <person name="Davey J."/>
            <person name="Forrester S."/>
        </authorList>
    </citation>
    <scope>NUCLEOTIDE SEQUENCE [LARGE SCALE GENOMIC DNA]</scope>
    <source>
        <strain evidence="4">Crithidia deanei Carvalho (ATCC PRA-265)</strain>
    </source>
</reference>
<accession>A0A7G2CNF9</accession>
<name>A0A7G2CNF9_9TRYP</name>
<dbReference type="GO" id="GO:0016020">
    <property type="term" value="C:membrane"/>
    <property type="evidence" value="ECO:0007669"/>
    <property type="project" value="TreeGrafter"/>
</dbReference>
<evidence type="ECO:0000313" key="4">
    <source>
        <dbReference type="Proteomes" id="UP000515908"/>
    </source>
</evidence>
<evidence type="ECO:0000256" key="2">
    <source>
        <dbReference type="SAM" id="SignalP"/>
    </source>
</evidence>
<feature type="region of interest" description="Disordered" evidence="1">
    <location>
        <begin position="85"/>
        <end position="109"/>
    </location>
</feature>
<proteinExistence type="predicted"/>
<evidence type="ECO:0000256" key="1">
    <source>
        <dbReference type="SAM" id="MobiDB-lite"/>
    </source>
</evidence>
<evidence type="ECO:0000313" key="3">
    <source>
        <dbReference type="EMBL" id="CAD2220133.1"/>
    </source>
</evidence>